<name>A0A0C2N312_THEKT</name>
<sequence>MNSKSVRGEYLKYQYYTIRNDTLDKVQPSLNSSCLESPNESDRYSISSKEDSPISMFDGKHQTIEMVKKDSMANTQSLDQFYHLIFRIKKSLMNANIKLTGTHTDYKNKVKTLVNSIKEKITFIDRFLHSKPIDEMNLGPQSFIKS</sequence>
<proteinExistence type="predicted"/>
<evidence type="ECO:0000313" key="2">
    <source>
        <dbReference type="EMBL" id="KII74041.1"/>
    </source>
</evidence>
<dbReference type="Proteomes" id="UP000031668">
    <property type="component" value="Unassembled WGS sequence"/>
</dbReference>
<feature type="region of interest" description="Disordered" evidence="1">
    <location>
        <begin position="29"/>
        <end position="52"/>
    </location>
</feature>
<accession>A0A0C2N312</accession>
<organism evidence="2 3">
    <name type="scientific">Thelohanellus kitauei</name>
    <name type="common">Myxosporean</name>
    <dbReference type="NCBI Taxonomy" id="669202"/>
    <lineage>
        <taxon>Eukaryota</taxon>
        <taxon>Metazoa</taxon>
        <taxon>Cnidaria</taxon>
        <taxon>Myxozoa</taxon>
        <taxon>Myxosporea</taxon>
        <taxon>Bivalvulida</taxon>
        <taxon>Platysporina</taxon>
        <taxon>Myxobolidae</taxon>
        <taxon>Thelohanellus</taxon>
    </lineage>
</organism>
<reference evidence="2 3" key="1">
    <citation type="journal article" date="2014" name="Genome Biol. Evol.">
        <title>The genome of the myxosporean Thelohanellus kitauei shows adaptations to nutrient acquisition within its fish host.</title>
        <authorList>
            <person name="Yang Y."/>
            <person name="Xiong J."/>
            <person name="Zhou Z."/>
            <person name="Huo F."/>
            <person name="Miao W."/>
            <person name="Ran C."/>
            <person name="Liu Y."/>
            <person name="Zhang J."/>
            <person name="Feng J."/>
            <person name="Wang M."/>
            <person name="Wang M."/>
            <person name="Wang L."/>
            <person name="Yao B."/>
        </authorList>
    </citation>
    <scope>NUCLEOTIDE SEQUENCE [LARGE SCALE GENOMIC DNA]</scope>
    <source>
        <strain evidence="2">Wuqing</strain>
    </source>
</reference>
<protein>
    <submittedName>
        <fullName evidence="2">Uncharacterized protein</fullName>
    </submittedName>
</protein>
<comment type="caution">
    <text evidence="2">The sequence shown here is derived from an EMBL/GenBank/DDBJ whole genome shotgun (WGS) entry which is preliminary data.</text>
</comment>
<evidence type="ECO:0000256" key="1">
    <source>
        <dbReference type="SAM" id="MobiDB-lite"/>
    </source>
</evidence>
<feature type="compositionally biased region" description="Polar residues" evidence="1">
    <location>
        <begin position="29"/>
        <end position="38"/>
    </location>
</feature>
<gene>
    <name evidence="2" type="ORF">RF11_00025</name>
</gene>
<dbReference type="AlphaFoldDB" id="A0A0C2N312"/>
<dbReference type="EMBL" id="JWZT01000567">
    <property type="protein sequence ID" value="KII74041.1"/>
    <property type="molecule type" value="Genomic_DNA"/>
</dbReference>
<feature type="compositionally biased region" description="Basic and acidic residues" evidence="1">
    <location>
        <begin position="40"/>
        <end position="52"/>
    </location>
</feature>
<keyword evidence="3" id="KW-1185">Reference proteome</keyword>
<evidence type="ECO:0000313" key="3">
    <source>
        <dbReference type="Proteomes" id="UP000031668"/>
    </source>
</evidence>